<feature type="transmembrane region" description="Helical" evidence="1">
    <location>
        <begin position="103"/>
        <end position="120"/>
    </location>
</feature>
<proteinExistence type="predicted"/>
<gene>
    <name evidence="2" type="ORF">ACFSQJ_03390</name>
</gene>
<feature type="transmembrane region" description="Helical" evidence="1">
    <location>
        <begin position="6"/>
        <end position="25"/>
    </location>
</feature>
<keyword evidence="3" id="KW-1185">Reference proteome</keyword>
<reference evidence="3" key="1">
    <citation type="journal article" date="2019" name="Int. J. Syst. Evol. Microbiol.">
        <title>The Global Catalogue of Microorganisms (GCM) 10K type strain sequencing project: providing services to taxonomists for standard genome sequencing and annotation.</title>
        <authorList>
            <consortium name="The Broad Institute Genomics Platform"/>
            <consortium name="The Broad Institute Genome Sequencing Center for Infectious Disease"/>
            <person name="Wu L."/>
            <person name="Ma J."/>
        </authorList>
    </citation>
    <scope>NUCLEOTIDE SEQUENCE [LARGE SCALE GENOMIC DNA]</scope>
    <source>
        <strain evidence="3">KCTC 52368</strain>
    </source>
</reference>
<keyword evidence="1" id="KW-1133">Transmembrane helix</keyword>
<dbReference type="Proteomes" id="UP001597526">
    <property type="component" value="Unassembled WGS sequence"/>
</dbReference>
<accession>A0ABW5MTC4</accession>
<organism evidence="2 3">
    <name type="scientific">Croceitalea marina</name>
    <dbReference type="NCBI Taxonomy" id="1775166"/>
    <lineage>
        <taxon>Bacteria</taxon>
        <taxon>Pseudomonadati</taxon>
        <taxon>Bacteroidota</taxon>
        <taxon>Flavobacteriia</taxon>
        <taxon>Flavobacteriales</taxon>
        <taxon>Flavobacteriaceae</taxon>
        <taxon>Croceitalea</taxon>
    </lineage>
</organism>
<feature type="transmembrane region" description="Helical" evidence="1">
    <location>
        <begin position="200"/>
        <end position="217"/>
    </location>
</feature>
<sequence>MIEFLISSFFIPVYFIAWVISMLTYKKYFDTVMRFFPIFIAYTFFTETLGYFIVNFEEFSFFEEKEYAWHNVIIYNIYSILSFLFFFWMYWKLVFNRKYKKTILFLSLLTTISFIVNALLQDPMHTGLYFADLISSYSLLLTIILYFKDKKEKGFPLIQPNNLMFWVSSGFFIFYLVFPHLFFVGFEFPEIWITYNFRKILQVFIVIMYTLFCIGFLKSKRRDFR</sequence>
<evidence type="ECO:0008006" key="4">
    <source>
        <dbReference type="Google" id="ProtNLM"/>
    </source>
</evidence>
<evidence type="ECO:0000313" key="2">
    <source>
        <dbReference type="EMBL" id="MFD2585958.1"/>
    </source>
</evidence>
<evidence type="ECO:0000313" key="3">
    <source>
        <dbReference type="Proteomes" id="UP001597526"/>
    </source>
</evidence>
<keyword evidence="1" id="KW-0472">Membrane</keyword>
<feature type="transmembrane region" description="Helical" evidence="1">
    <location>
        <begin position="126"/>
        <end position="147"/>
    </location>
</feature>
<evidence type="ECO:0000256" key="1">
    <source>
        <dbReference type="SAM" id="Phobius"/>
    </source>
</evidence>
<feature type="transmembrane region" description="Helical" evidence="1">
    <location>
        <begin position="73"/>
        <end position="91"/>
    </location>
</feature>
<dbReference type="EMBL" id="JBHULB010000006">
    <property type="protein sequence ID" value="MFD2585958.1"/>
    <property type="molecule type" value="Genomic_DNA"/>
</dbReference>
<feature type="transmembrane region" description="Helical" evidence="1">
    <location>
        <begin position="32"/>
        <end position="53"/>
    </location>
</feature>
<dbReference type="RefSeq" id="WP_377765544.1">
    <property type="nucleotide sequence ID" value="NZ_JBHULB010000006.1"/>
</dbReference>
<name>A0ABW5MTC4_9FLAO</name>
<comment type="caution">
    <text evidence="2">The sequence shown here is derived from an EMBL/GenBank/DDBJ whole genome shotgun (WGS) entry which is preliminary data.</text>
</comment>
<feature type="transmembrane region" description="Helical" evidence="1">
    <location>
        <begin position="163"/>
        <end position="188"/>
    </location>
</feature>
<protein>
    <recommendedName>
        <fullName evidence="4">Histidine kinase N-terminal 7TM region domain-containing protein</fullName>
    </recommendedName>
</protein>
<keyword evidence="1" id="KW-0812">Transmembrane</keyword>